<dbReference type="CDD" id="cd24054">
    <property type="entry name" value="ASKHA_NBD_AaPPX-GppA_MtPPX2-like"/>
    <property type="match status" value="1"/>
</dbReference>
<accession>A7HSA4</accession>
<feature type="region of interest" description="Disordered" evidence="1">
    <location>
        <begin position="1"/>
        <end position="85"/>
    </location>
</feature>
<dbReference type="Gene3D" id="3.30.420.40">
    <property type="match status" value="1"/>
</dbReference>
<proteinExistence type="predicted"/>
<dbReference type="RefSeq" id="WP_012110052.1">
    <property type="nucleotide sequence ID" value="NC_009719.1"/>
</dbReference>
<sequence>MTGPGGADTAPEGLQSPLSATTKSSGAPEVAQSRELPLDGGDKPKRRRRRGRRGRGQSKLQSPPQVESEPPATRPARSSTSADSAISSDPLYAALDLGTNNCRLLIARRSPDGFKVVDAYSRIVRLGEGLAHTGALGDAAMLRAIDALKICADKMARRGVVRARTIATAACRTASNGAAFIDRVKKETGLSLEVVSTEDEARLAVAGCAPLLDRTCSSALVFDIGGGSTELIWVQMEGTEESNGRKGKYTSGASIGDWVSLPCGVVTLAERHGGVEVPNAVYDRMVDEVAERLQPFLDRVKAASGWGSGSERGFHLLGTSGTVMTIAGVHLGLNRYDRTQVDGIWISPLDVQRVTRSLLDMDYDRRAAHPCVGQERADLVLAGCAIFEAIARAWPADRLRVADRGLREGILMSLMDADTARRRRRRRRRRKSAKPSLPSARQLSAK</sequence>
<feature type="domain" description="Ppx/GppA phosphatase N-terminal" evidence="2">
    <location>
        <begin position="106"/>
        <end position="416"/>
    </location>
</feature>
<dbReference type="Pfam" id="PF02541">
    <property type="entry name" value="Ppx-GppA"/>
    <property type="match status" value="1"/>
</dbReference>
<dbReference type="PANTHER" id="PTHR30005">
    <property type="entry name" value="EXOPOLYPHOSPHATASE"/>
    <property type="match status" value="1"/>
</dbReference>
<gene>
    <name evidence="3" type="ordered locus">Plav_1166</name>
</gene>
<evidence type="ECO:0000256" key="1">
    <source>
        <dbReference type="SAM" id="MobiDB-lite"/>
    </source>
</evidence>
<dbReference type="InterPro" id="IPR043129">
    <property type="entry name" value="ATPase_NBD"/>
</dbReference>
<dbReference type="Proteomes" id="UP000006377">
    <property type="component" value="Chromosome"/>
</dbReference>
<reference evidence="3 4" key="1">
    <citation type="journal article" date="2011" name="Stand. Genomic Sci.">
        <title>Complete genome sequence of Parvibaculum lavamentivorans type strain (DS-1(T)).</title>
        <authorList>
            <person name="Schleheck D."/>
            <person name="Weiss M."/>
            <person name="Pitluck S."/>
            <person name="Bruce D."/>
            <person name="Land M.L."/>
            <person name="Han S."/>
            <person name="Saunders E."/>
            <person name="Tapia R."/>
            <person name="Detter C."/>
            <person name="Brettin T."/>
            <person name="Han J."/>
            <person name="Woyke T."/>
            <person name="Goodwin L."/>
            <person name="Pennacchio L."/>
            <person name="Nolan M."/>
            <person name="Cook A.M."/>
            <person name="Kjelleberg S."/>
            <person name="Thomas T."/>
        </authorList>
    </citation>
    <scope>NUCLEOTIDE SEQUENCE [LARGE SCALE GENOMIC DNA]</scope>
    <source>
        <strain evidence="4">DS-1 / DSM 13023 / NCIMB 13966</strain>
    </source>
</reference>
<feature type="compositionally biased region" description="Basic residues" evidence="1">
    <location>
        <begin position="44"/>
        <end position="56"/>
    </location>
</feature>
<dbReference type="PANTHER" id="PTHR30005:SF0">
    <property type="entry name" value="RETROGRADE REGULATION PROTEIN 2"/>
    <property type="match status" value="1"/>
</dbReference>
<dbReference type="AlphaFoldDB" id="A7HSA4"/>
<dbReference type="InterPro" id="IPR050273">
    <property type="entry name" value="GppA/Ppx_hydrolase"/>
</dbReference>
<name>A7HSA4_PARL1</name>
<feature type="compositionally biased region" description="Basic residues" evidence="1">
    <location>
        <begin position="421"/>
        <end position="433"/>
    </location>
</feature>
<evidence type="ECO:0000313" key="4">
    <source>
        <dbReference type="Proteomes" id="UP000006377"/>
    </source>
</evidence>
<feature type="compositionally biased region" description="Polar residues" evidence="1">
    <location>
        <begin position="16"/>
        <end position="25"/>
    </location>
</feature>
<dbReference type="InterPro" id="IPR003695">
    <property type="entry name" value="Ppx_GppA_N"/>
</dbReference>
<dbReference type="eggNOG" id="COG0248">
    <property type="taxonomic scope" value="Bacteria"/>
</dbReference>
<dbReference type="EMBL" id="CP000774">
    <property type="protein sequence ID" value="ABS62787.1"/>
    <property type="molecule type" value="Genomic_DNA"/>
</dbReference>
<protein>
    <submittedName>
        <fullName evidence="3">Ppx/GppA phosphatase</fullName>
    </submittedName>
</protein>
<dbReference type="GO" id="GO:0016462">
    <property type="term" value="F:pyrophosphatase activity"/>
    <property type="evidence" value="ECO:0007669"/>
    <property type="project" value="TreeGrafter"/>
</dbReference>
<organism evidence="3 4">
    <name type="scientific">Parvibaculum lavamentivorans (strain DS-1 / DSM 13023 / NCIMB 13966)</name>
    <dbReference type="NCBI Taxonomy" id="402881"/>
    <lineage>
        <taxon>Bacteria</taxon>
        <taxon>Pseudomonadati</taxon>
        <taxon>Pseudomonadota</taxon>
        <taxon>Alphaproteobacteria</taxon>
        <taxon>Hyphomicrobiales</taxon>
        <taxon>Parvibaculaceae</taxon>
        <taxon>Parvibaculum</taxon>
    </lineage>
</organism>
<evidence type="ECO:0000259" key="2">
    <source>
        <dbReference type="Pfam" id="PF02541"/>
    </source>
</evidence>
<keyword evidence="4" id="KW-1185">Reference proteome</keyword>
<dbReference type="SUPFAM" id="SSF53067">
    <property type="entry name" value="Actin-like ATPase domain"/>
    <property type="match status" value="2"/>
</dbReference>
<dbReference type="HOGENOM" id="CLU_025908_0_0_5"/>
<dbReference type="KEGG" id="pla:Plav_1166"/>
<dbReference type="Gene3D" id="3.30.420.150">
    <property type="entry name" value="Exopolyphosphatase. Domain 2"/>
    <property type="match status" value="1"/>
</dbReference>
<dbReference type="STRING" id="402881.Plav_1166"/>
<feature type="region of interest" description="Disordered" evidence="1">
    <location>
        <begin position="419"/>
        <end position="446"/>
    </location>
</feature>
<evidence type="ECO:0000313" key="3">
    <source>
        <dbReference type="EMBL" id="ABS62787.1"/>
    </source>
</evidence>